<evidence type="ECO:0000313" key="2">
    <source>
        <dbReference type="Proteomes" id="UP000182987"/>
    </source>
</evidence>
<dbReference type="Gene3D" id="3.20.20.410">
    <property type="entry name" value="Protein of unknown function UPF0759"/>
    <property type="match status" value="1"/>
</dbReference>
<evidence type="ECO:0000313" key="1">
    <source>
        <dbReference type="EMBL" id="APG05901.1"/>
    </source>
</evidence>
<organism evidence="1 2">
    <name type="scientific">Luteibacter rhizovicinus DSM 16549</name>
    <dbReference type="NCBI Taxonomy" id="1440763"/>
    <lineage>
        <taxon>Bacteria</taxon>
        <taxon>Pseudomonadati</taxon>
        <taxon>Pseudomonadota</taxon>
        <taxon>Gammaproteobacteria</taxon>
        <taxon>Lysobacterales</taxon>
        <taxon>Rhodanobacteraceae</taxon>
        <taxon>Luteibacter</taxon>
    </lineage>
</organism>
<dbReference type="PANTHER" id="PTHR30348:SF14">
    <property type="entry name" value="BLR8050 PROTEIN"/>
    <property type="match status" value="1"/>
</dbReference>
<dbReference type="Pfam" id="PF01904">
    <property type="entry name" value="DUF72"/>
    <property type="match status" value="1"/>
</dbReference>
<dbReference type="STRING" id="1440763.BJI69_19650"/>
<dbReference type="EMBL" id="CP017480">
    <property type="protein sequence ID" value="APG05901.1"/>
    <property type="molecule type" value="Genomic_DNA"/>
</dbReference>
<dbReference type="Proteomes" id="UP000182987">
    <property type="component" value="Chromosome"/>
</dbReference>
<dbReference type="PANTHER" id="PTHR30348">
    <property type="entry name" value="UNCHARACTERIZED PROTEIN YECE"/>
    <property type="match status" value="1"/>
</dbReference>
<evidence type="ECO:0008006" key="3">
    <source>
        <dbReference type="Google" id="ProtNLM"/>
    </source>
</evidence>
<protein>
    <recommendedName>
        <fullName evidence="3">DUF72 domain-containing protein</fullName>
    </recommendedName>
</protein>
<dbReference type="SUPFAM" id="SSF117396">
    <property type="entry name" value="TM1631-like"/>
    <property type="match status" value="1"/>
</dbReference>
<gene>
    <name evidence="1" type="ORF">BJI69_19650</name>
</gene>
<keyword evidence="2" id="KW-1185">Reference proteome</keyword>
<name>A0A1L3EXW1_9GAMM</name>
<dbReference type="AlphaFoldDB" id="A0A1L3EXW1"/>
<dbReference type="KEGG" id="lrz:BJI69_19650"/>
<dbReference type="InterPro" id="IPR002763">
    <property type="entry name" value="DUF72"/>
</dbReference>
<dbReference type="PROSITE" id="PS51257">
    <property type="entry name" value="PROKAR_LIPOPROTEIN"/>
    <property type="match status" value="1"/>
</dbReference>
<dbReference type="InterPro" id="IPR036520">
    <property type="entry name" value="UPF0759_sf"/>
</dbReference>
<dbReference type="OrthoDB" id="9780310at2"/>
<proteinExistence type="predicted"/>
<accession>A0A1L3EXW1</accession>
<reference evidence="2" key="1">
    <citation type="submission" date="2016-09" db="EMBL/GenBank/DDBJ databases">
        <authorList>
            <person name="Lysoe E."/>
        </authorList>
    </citation>
    <scope>NUCLEOTIDE SEQUENCE [LARGE SCALE GENOMIC DNA]</scope>
    <source>
        <strain evidence="2">LJ96T</strain>
    </source>
</reference>
<sequence>MPRMRSMTNPPPQLPTNAMWVGCAGWSLASKDAPSFPGEGTHLERYARVFPCAEINSSFYRSHQEKTYARWAASVPEGFRFSVKMPRSITHELRLRQCETLLLAFLSEVAALGPKLGCILIQLPPTLALDVRTARAFFALLRKHTPLPVVCEPRHATWVTPKGAAVLGEADVSYVWADPSPVAGVERPDDQSLLYLRLHGAPQVYYSAYDDAFIEGVASRMRLARSEGKAAWCIFDNTARGEAVPNALTLIRRLREA</sequence>